<dbReference type="EMBL" id="JFHE01000002">
    <property type="protein sequence ID" value="KDR37026.1"/>
    <property type="molecule type" value="Genomic_DNA"/>
</dbReference>
<evidence type="ECO:0000313" key="2">
    <source>
        <dbReference type="EMBL" id="KDR37026.1"/>
    </source>
</evidence>
<dbReference type="OrthoDB" id="9024530at2"/>
<reference evidence="4" key="3">
    <citation type="journal article" date="2019" name="Int. J. Syst. Evol. Microbiol.">
        <title>The Global Catalogue of Microorganisms (GCM) 10K type strain sequencing project: providing services to taxonomists for standard genome sequencing and annotation.</title>
        <authorList>
            <consortium name="The Broad Institute Genomics Platform"/>
            <consortium name="The Broad Institute Genome Sequencing Center for Infectious Disease"/>
            <person name="Wu L."/>
            <person name="Ma J."/>
        </authorList>
    </citation>
    <scope>NUCLEOTIDE SEQUENCE [LARGE SCALE GENOMIC DNA]</scope>
    <source>
        <strain evidence="4">CGMCC 1.11013</strain>
    </source>
</reference>
<dbReference type="RefSeq" id="WP_035959990.1">
    <property type="nucleotide sequence ID" value="NZ_BMEG01000005.1"/>
</dbReference>
<protein>
    <submittedName>
        <fullName evidence="2">Uncharacterized protein</fullName>
    </submittedName>
</protein>
<reference evidence="1" key="4">
    <citation type="submission" date="2024-05" db="EMBL/GenBank/DDBJ databases">
        <authorList>
            <person name="Sun Q."/>
            <person name="Zhou Y."/>
        </authorList>
    </citation>
    <scope>NUCLEOTIDE SEQUENCE</scope>
    <source>
        <strain evidence="1">CGMCC 1.11013</strain>
    </source>
</reference>
<evidence type="ECO:0000313" key="4">
    <source>
        <dbReference type="Proteomes" id="UP000597138"/>
    </source>
</evidence>
<comment type="caution">
    <text evidence="2">The sequence shown here is derived from an EMBL/GenBank/DDBJ whole genome shotgun (WGS) entry which is preliminary data.</text>
</comment>
<dbReference type="AlphaFoldDB" id="A0A069PI48"/>
<evidence type="ECO:0000313" key="3">
    <source>
        <dbReference type="Proteomes" id="UP000027439"/>
    </source>
</evidence>
<reference evidence="2 3" key="2">
    <citation type="submission" date="2014-03" db="EMBL/GenBank/DDBJ databases">
        <title>Draft Genome Sequences of Four Burkholderia Strains.</title>
        <authorList>
            <person name="Liu X.Y."/>
            <person name="Li C.X."/>
            <person name="Xu J.H."/>
        </authorList>
    </citation>
    <scope>NUCLEOTIDE SEQUENCE [LARGE SCALE GENOMIC DNA]</scope>
    <source>
        <strain evidence="2 3">R27</strain>
    </source>
</reference>
<name>A0A069PI48_9BURK</name>
<proteinExistence type="predicted"/>
<dbReference type="Proteomes" id="UP000597138">
    <property type="component" value="Unassembled WGS sequence"/>
</dbReference>
<gene>
    <name evidence="2" type="ORF">BG57_09945</name>
    <name evidence="1" type="ORF">GCM10010985_35920</name>
</gene>
<keyword evidence="4" id="KW-1185">Reference proteome</keyword>
<reference evidence="1" key="1">
    <citation type="journal article" date="2014" name="Int. J. Syst. Evol. Microbiol.">
        <title>Complete genome of a new Firmicutes species belonging to the dominant human colonic microbiota ('Ruminococcus bicirculans') reveals two chromosomes and a selective capacity to utilize plant glucans.</title>
        <authorList>
            <consortium name="NISC Comparative Sequencing Program"/>
            <person name="Wegmann U."/>
            <person name="Louis P."/>
            <person name="Goesmann A."/>
            <person name="Henrissat B."/>
            <person name="Duncan S.H."/>
            <person name="Flint H.J."/>
        </authorList>
    </citation>
    <scope>NUCLEOTIDE SEQUENCE</scope>
    <source>
        <strain evidence="1">CGMCC 1.11013</strain>
    </source>
</reference>
<sequence>MRSTDASTASDFRQRRPAQLAEGELKHLESILACFVEGSAAPGRLPTKYWDMRVAQLDSEYELVPSQSHRVASLQRKLALLDAALNSASAAADAQERPNRRVAA</sequence>
<dbReference type="Proteomes" id="UP000027439">
    <property type="component" value="Unassembled WGS sequence"/>
</dbReference>
<organism evidence="2 3">
    <name type="scientific">Caballeronia grimmiae</name>
    <dbReference type="NCBI Taxonomy" id="1071679"/>
    <lineage>
        <taxon>Bacteria</taxon>
        <taxon>Pseudomonadati</taxon>
        <taxon>Pseudomonadota</taxon>
        <taxon>Betaproteobacteria</taxon>
        <taxon>Burkholderiales</taxon>
        <taxon>Burkholderiaceae</taxon>
        <taxon>Caballeronia</taxon>
    </lineage>
</organism>
<evidence type="ECO:0000313" key="1">
    <source>
        <dbReference type="EMBL" id="GGD78202.1"/>
    </source>
</evidence>
<accession>A0A069PI48</accession>
<dbReference type="EMBL" id="BMEG01000005">
    <property type="protein sequence ID" value="GGD78202.1"/>
    <property type="molecule type" value="Genomic_DNA"/>
</dbReference>